<keyword evidence="5 6" id="KW-0535">Nitrogen fixation</keyword>
<comment type="subunit">
    <text evidence="3 6">Homotrimer; associates with NifD.</text>
</comment>
<dbReference type="RefSeq" id="WP_012698858.1">
    <property type="nucleotide sequence ID" value="NZ_CP171449.1"/>
</dbReference>
<evidence type="ECO:0000256" key="4">
    <source>
        <dbReference type="ARBA" id="ARBA00016274"/>
    </source>
</evidence>
<evidence type="ECO:0000256" key="3">
    <source>
        <dbReference type="ARBA" id="ARBA00011284"/>
    </source>
</evidence>
<dbReference type="Pfam" id="PF03206">
    <property type="entry name" value="NifW"/>
    <property type="match status" value="1"/>
</dbReference>
<comment type="similarity">
    <text evidence="2 6">Belongs to the NifW family.</text>
</comment>
<reference evidence="7 8" key="1">
    <citation type="submission" date="2024-09" db="EMBL/GenBank/DDBJ databases">
        <authorList>
            <person name="Sun Q."/>
            <person name="Mori K."/>
        </authorList>
    </citation>
    <scope>NUCLEOTIDE SEQUENCE [LARGE SCALE GENOMIC DNA]</scope>
    <source>
        <strain evidence="7 8">NCAIM B.01794</strain>
    </source>
</reference>
<dbReference type="GeneID" id="88183631"/>
<gene>
    <name evidence="6 7" type="primary">nifW</name>
    <name evidence="7" type="ORF">ACFFGX_16215</name>
</gene>
<keyword evidence="8" id="KW-1185">Reference proteome</keyword>
<accession>A0ABV6SNC1</accession>
<evidence type="ECO:0000256" key="1">
    <source>
        <dbReference type="ARBA" id="ARBA00002247"/>
    </source>
</evidence>
<proteinExistence type="inferred from homology"/>
<protein>
    <recommendedName>
        <fullName evidence="4 6">Nitrogenase-stabilizing/protective protein NifW</fullName>
    </recommendedName>
</protein>
<comment type="caution">
    <text evidence="7">The sequence shown here is derived from an EMBL/GenBank/DDBJ whole genome shotgun (WGS) entry which is preliminary data.</text>
</comment>
<comment type="function">
    <text evidence="1 6">May protect the nitrogenase Fe-Mo protein from oxidative damage.</text>
</comment>
<organism evidence="7 8">
    <name type="scientific">Azorhizophilus paspali</name>
    <name type="common">Azotobacter paspali</name>
    <dbReference type="NCBI Taxonomy" id="69963"/>
    <lineage>
        <taxon>Bacteria</taxon>
        <taxon>Pseudomonadati</taxon>
        <taxon>Pseudomonadota</taxon>
        <taxon>Gammaproteobacteria</taxon>
        <taxon>Pseudomonadales</taxon>
        <taxon>Pseudomonadaceae</taxon>
        <taxon>Azorhizophilus</taxon>
    </lineage>
</organism>
<dbReference type="HAMAP" id="MF_00529">
    <property type="entry name" value="NifW"/>
    <property type="match status" value="1"/>
</dbReference>
<dbReference type="EMBL" id="JBHLSS010000101">
    <property type="protein sequence ID" value="MFC0711032.1"/>
    <property type="molecule type" value="Genomic_DNA"/>
</dbReference>
<evidence type="ECO:0000313" key="8">
    <source>
        <dbReference type="Proteomes" id="UP001589891"/>
    </source>
</evidence>
<evidence type="ECO:0000256" key="2">
    <source>
        <dbReference type="ARBA" id="ARBA00008351"/>
    </source>
</evidence>
<dbReference type="InterPro" id="IPR004893">
    <property type="entry name" value="NifW"/>
</dbReference>
<dbReference type="Proteomes" id="UP001589891">
    <property type="component" value="Unassembled WGS sequence"/>
</dbReference>
<dbReference type="PIRSF" id="PIRSF005790">
    <property type="entry name" value="NifW"/>
    <property type="match status" value="1"/>
</dbReference>
<evidence type="ECO:0000256" key="5">
    <source>
        <dbReference type="ARBA" id="ARBA00023231"/>
    </source>
</evidence>
<sequence length="115" mass="13418">MTVQPFSPDSDLTLDEAMDELVSAEDFLEFFGVPFDQDVVHVNRLHIMQRYHDYLSKAGDLDEHDDQARYAVFQKLLARAYLDFVESDALTEKVFKVFRMHEPQKTFVSIDQLLS</sequence>
<name>A0ABV6SNC1_AZOPA</name>
<evidence type="ECO:0000256" key="6">
    <source>
        <dbReference type="HAMAP-Rule" id="MF_00529"/>
    </source>
</evidence>
<evidence type="ECO:0000313" key="7">
    <source>
        <dbReference type="EMBL" id="MFC0711032.1"/>
    </source>
</evidence>